<dbReference type="AlphaFoldDB" id="A0A7R9ICK6"/>
<feature type="chain" id="PRO_5031177488" evidence="1">
    <location>
        <begin position="24"/>
        <end position="245"/>
    </location>
</feature>
<organism evidence="2">
    <name type="scientific">Timema tahoe</name>
    <dbReference type="NCBI Taxonomy" id="61484"/>
    <lineage>
        <taxon>Eukaryota</taxon>
        <taxon>Metazoa</taxon>
        <taxon>Ecdysozoa</taxon>
        <taxon>Arthropoda</taxon>
        <taxon>Hexapoda</taxon>
        <taxon>Insecta</taxon>
        <taxon>Pterygota</taxon>
        <taxon>Neoptera</taxon>
        <taxon>Polyneoptera</taxon>
        <taxon>Phasmatodea</taxon>
        <taxon>Timematodea</taxon>
        <taxon>Timematoidea</taxon>
        <taxon>Timematidae</taxon>
        <taxon>Timema</taxon>
    </lineage>
</organism>
<reference evidence="2" key="1">
    <citation type="submission" date="2020-11" db="EMBL/GenBank/DDBJ databases">
        <authorList>
            <person name="Tran Van P."/>
        </authorList>
    </citation>
    <scope>NUCLEOTIDE SEQUENCE</scope>
</reference>
<accession>A0A7R9ICK6</accession>
<sequence>MRSTLAFQTTLWLILLAARLVSCESSSQHCPASRPYAISFSVVSRRNMTGHWKSELKMQNNGGSDVSGNKEDGPWEVDLVQTSEMTKSGEIFTVTTVLEDVLAIVATALARAGQEDPSLCLEDDPPWQNALSHLTSFEGLAPLCESPALTEGGAKLAKVEGCPSCQVMTGLTAGTGPSVSKSLAAHVMCVATLEGHSHDGLEEPRKRCLLLDNHIAAGVAVFVHALFEFGLRHEAMAARVVALVE</sequence>
<protein>
    <submittedName>
        <fullName evidence="2">Uncharacterized protein</fullName>
    </submittedName>
</protein>
<keyword evidence="1" id="KW-0732">Signal</keyword>
<name>A0A7R9ICK6_9NEOP</name>
<dbReference type="EMBL" id="OE000512">
    <property type="protein sequence ID" value="CAD7454125.1"/>
    <property type="molecule type" value="Genomic_DNA"/>
</dbReference>
<gene>
    <name evidence="2" type="ORF">TTEB3V08_LOCUS2240</name>
</gene>
<proteinExistence type="predicted"/>
<evidence type="ECO:0000313" key="2">
    <source>
        <dbReference type="EMBL" id="CAD7454125.1"/>
    </source>
</evidence>
<feature type="signal peptide" evidence="1">
    <location>
        <begin position="1"/>
        <end position="23"/>
    </location>
</feature>
<evidence type="ECO:0000256" key="1">
    <source>
        <dbReference type="SAM" id="SignalP"/>
    </source>
</evidence>